<proteinExistence type="predicted"/>
<dbReference type="Proteomes" id="UP000093071">
    <property type="component" value="Chromosome I"/>
</dbReference>
<dbReference type="PATRIC" id="fig|1261556.5.peg.4321"/>
<evidence type="ECO:0000313" key="2">
    <source>
        <dbReference type="Proteomes" id="UP000093071"/>
    </source>
</evidence>
<accession>A0A1C3TUD8</accession>
<dbReference type="Pfam" id="PF14315">
    <property type="entry name" value="DUF4380"/>
    <property type="match status" value="1"/>
</dbReference>
<gene>
    <name evidence="1" type="ORF">BN444_01713</name>
</gene>
<organism evidence="1 2">
    <name type="scientific">Xanthomonas translucens pv. translucens DSM 18974</name>
    <dbReference type="NCBI Taxonomy" id="1261556"/>
    <lineage>
        <taxon>Bacteria</taxon>
        <taxon>Pseudomonadati</taxon>
        <taxon>Pseudomonadota</taxon>
        <taxon>Gammaproteobacteria</taxon>
        <taxon>Lysobacterales</taxon>
        <taxon>Lysobacteraceae</taxon>
        <taxon>Xanthomonas</taxon>
        <taxon>Xanthomonas translucens group</taxon>
    </lineage>
</organism>
<sequence>MDALQWQRLSLLLDELLELTAEARAAPLAHWPRSTMCRGGAGRSDFAACTGSLSPRPCSRHNRAPFLDRRSVMRTDKQNVRWQSCALLLALAGADTTGRAATPAMPTNADANVPWVMDNGVVRLTVTPTLGGRVLGFQRSGGPNLIKVGEAVQRQPLPTVSAAADDIPYFGHDVWVGPQSAWWQHQHANPARRAAHANWPPDPYLSFATTTVTARAPQRLQLRGVDSPVSGVRLRKTFAVSPQRADSVRLQVQAQNVRKTAVAWDLWFNTRVSAATRVLVPVAAAADIRVQPSDGAGYAPPQYVLQDGLMALAAAPPGSAGQRGKLLLQPSAGWIAAFSGGQAWVIRFAHQPLARIHPEQGQVEFYLDAPTSAPGGGLLEMEVHAPYRTLAPGQNMQAEEQWTLLDYAGGDDPAQQRSFLCRHAAALVLDGACAAP</sequence>
<dbReference type="AlphaFoldDB" id="A0A1C3TUD8"/>
<reference evidence="2" key="1">
    <citation type="submission" date="2016-07" db="EMBL/GenBank/DDBJ databases">
        <authorList>
            <person name="Jaenicke Sebastian"/>
        </authorList>
    </citation>
    <scope>NUCLEOTIDE SEQUENCE [LARGE SCALE GENOMIC DNA]</scope>
</reference>
<dbReference type="EMBL" id="LT604072">
    <property type="protein sequence ID" value="SCB06788.1"/>
    <property type="molecule type" value="Genomic_DNA"/>
</dbReference>
<name>A0A1C3TUD8_XANCT</name>
<dbReference type="InterPro" id="IPR025488">
    <property type="entry name" value="DUF4380"/>
</dbReference>
<evidence type="ECO:0000313" key="1">
    <source>
        <dbReference type="EMBL" id="SCB06788.1"/>
    </source>
</evidence>
<protein>
    <recommendedName>
        <fullName evidence="3">DUF4380 domain-containing protein</fullName>
    </recommendedName>
</protein>
<evidence type="ECO:0008006" key="3">
    <source>
        <dbReference type="Google" id="ProtNLM"/>
    </source>
</evidence>